<reference evidence="8" key="1">
    <citation type="submission" date="2020-01" db="EMBL/GenBank/DDBJ databases">
        <authorList>
            <person name="Rat A."/>
        </authorList>
    </citation>
    <scope>NUCLEOTIDE SEQUENCE</scope>
    <source>
        <strain evidence="8">LMG 28251</strain>
    </source>
</reference>
<comment type="subcellular location">
    <subcellularLocation>
        <location evidence="1">Cell membrane</location>
        <topology evidence="1">Multi-pass membrane protein</topology>
    </subcellularLocation>
</comment>
<evidence type="ECO:0000256" key="3">
    <source>
        <dbReference type="ARBA" id="ARBA00022692"/>
    </source>
</evidence>
<accession>A0AAF1JY13</accession>
<gene>
    <name evidence="8" type="ORF">GXW79_02540</name>
</gene>
<evidence type="ECO:0000256" key="6">
    <source>
        <dbReference type="SAM" id="Phobius"/>
    </source>
</evidence>
<proteinExistence type="predicted"/>
<feature type="transmembrane region" description="Helical" evidence="6">
    <location>
        <begin position="119"/>
        <end position="139"/>
    </location>
</feature>
<dbReference type="Proteomes" id="UP001196068">
    <property type="component" value="Unassembled WGS sequence"/>
</dbReference>
<evidence type="ECO:0000313" key="8">
    <source>
        <dbReference type="EMBL" id="MBR0653949.1"/>
    </source>
</evidence>
<name>A0AAF1JY13_9PROT</name>
<reference evidence="8" key="2">
    <citation type="journal article" date="2021" name="Syst. Appl. Microbiol.">
        <title>Roseomonas hellenica sp. nov., isolated from roots of wild-growing Alkanna tinctoria.</title>
        <authorList>
            <person name="Rat A."/>
            <person name="Naranjo H.D."/>
            <person name="Lebbe L."/>
            <person name="Cnockaert M."/>
            <person name="Krigas N."/>
            <person name="Grigoriadou K."/>
            <person name="Maloupa E."/>
            <person name="Willems A."/>
        </authorList>
    </citation>
    <scope>NUCLEOTIDE SEQUENCE</scope>
    <source>
        <strain evidence="8">LMG 28251</strain>
    </source>
</reference>
<comment type="caution">
    <text evidence="8">The sequence shown here is derived from an EMBL/GenBank/DDBJ whole genome shotgun (WGS) entry which is preliminary data.</text>
</comment>
<evidence type="ECO:0000256" key="1">
    <source>
        <dbReference type="ARBA" id="ARBA00004651"/>
    </source>
</evidence>
<feature type="transmembrane region" description="Helical" evidence="6">
    <location>
        <begin position="265"/>
        <end position="287"/>
    </location>
</feature>
<dbReference type="AlphaFoldDB" id="A0AAF1JY13"/>
<evidence type="ECO:0000256" key="4">
    <source>
        <dbReference type="ARBA" id="ARBA00022989"/>
    </source>
</evidence>
<dbReference type="InterPro" id="IPR042094">
    <property type="entry name" value="T2SS_GspF_sf"/>
</dbReference>
<sequence length="323" mass="35069">MIGGAARMPLLIGAAIAAVALMVTCVFILRAMSRQEKLTARMSNVLGSVPGTIEPLFTGGVFAKLQPEKKTAKQRIVDIFGVHLERAVDYPVRWYVVIIVALPLSRLVAGLASTIIGDWFVFATPLIWIFASRTFFSWAEERRRITLFRQFPDALAMVVRAVRVGIPLTDAIAGAGRESPQPTAREFQGMSDRIAIGMQIQEAVTDTALRNGVAEYRFFATAIALQASTGGSPTEALDNLADVIRKRVALQERGKALASQARSSAVVLAILPVATALLLLVIDFDYMSLLFTDNTGRQILGASITLLCLGMFTMRTIIKKSLA</sequence>
<keyword evidence="5 6" id="KW-0472">Membrane</keyword>
<dbReference type="InterPro" id="IPR018076">
    <property type="entry name" value="T2SS_GspF_dom"/>
</dbReference>
<feature type="transmembrane region" description="Helical" evidence="6">
    <location>
        <begin position="299"/>
        <end position="318"/>
    </location>
</feature>
<dbReference type="PANTHER" id="PTHR35007">
    <property type="entry name" value="INTEGRAL MEMBRANE PROTEIN-RELATED"/>
    <property type="match status" value="1"/>
</dbReference>
<evidence type="ECO:0000256" key="2">
    <source>
        <dbReference type="ARBA" id="ARBA00022475"/>
    </source>
</evidence>
<dbReference type="RefSeq" id="WP_211872657.1">
    <property type="nucleotide sequence ID" value="NZ_JAAEDH010000002.1"/>
</dbReference>
<keyword evidence="2" id="KW-1003">Cell membrane</keyword>
<keyword evidence="9" id="KW-1185">Reference proteome</keyword>
<feature type="transmembrane region" description="Helical" evidence="6">
    <location>
        <begin position="12"/>
        <end position="32"/>
    </location>
</feature>
<evidence type="ECO:0000256" key="5">
    <source>
        <dbReference type="ARBA" id="ARBA00023136"/>
    </source>
</evidence>
<dbReference type="Gene3D" id="1.20.81.30">
    <property type="entry name" value="Type II secretion system (T2SS), domain F"/>
    <property type="match status" value="1"/>
</dbReference>
<dbReference type="EMBL" id="JAAEDH010000002">
    <property type="protein sequence ID" value="MBR0653949.1"/>
    <property type="molecule type" value="Genomic_DNA"/>
</dbReference>
<protein>
    <recommendedName>
        <fullName evidence="7">Type II secretion system protein GspF domain-containing protein</fullName>
    </recommendedName>
</protein>
<keyword evidence="4 6" id="KW-1133">Transmembrane helix</keyword>
<dbReference type="PANTHER" id="PTHR35007:SF1">
    <property type="entry name" value="PILUS ASSEMBLY PROTEIN"/>
    <property type="match status" value="1"/>
</dbReference>
<keyword evidence="3 6" id="KW-0812">Transmembrane</keyword>
<dbReference type="Pfam" id="PF00482">
    <property type="entry name" value="T2SSF"/>
    <property type="match status" value="1"/>
</dbReference>
<feature type="domain" description="Type II secretion system protein GspF" evidence="7">
    <location>
        <begin position="157"/>
        <end position="280"/>
    </location>
</feature>
<dbReference type="GO" id="GO:0005886">
    <property type="term" value="C:plasma membrane"/>
    <property type="evidence" value="ECO:0007669"/>
    <property type="project" value="UniProtKB-SubCell"/>
</dbReference>
<organism evidence="8 9">
    <name type="scientific">Plastoroseomonas arctica</name>
    <dbReference type="NCBI Taxonomy" id="1509237"/>
    <lineage>
        <taxon>Bacteria</taxon>
        <taxon>Pseudomonadati</taxon>
        <taxon>Pseudomonadota</taxon>
        <taxon>Alphaproteobacteria</taxon>
        <taxon>Acetobacterales</taxon>
        <taxon>Acetobacteraceae</taxon>
        <taxon>Plastoroseomonas</taxon>
    </lineage>
</organism>
<feature type="transmembrane region" description="Helical" evidence="6">
    <location>
        <begin position="94"/>
        <end position="113"/>
    </location>
</feature>
<evidence type="ECO:0000259" key="7">
    <source>
        <dbReference type="Pfam" id="PF00482"/>
    </source>
</evidence>
<evidence type="ECO:0000313" key="9">
    <source>
        <dbReference type="Proteomes" id="UP001196068"/>
    </source>
</evidence>